<feature type="domain" description="HTH cro/C1-type" evidence="1">
    <location>
        <begin position="22"/>
        <end position="75"/>
    </location>
</feature>
<keyword evidence="3" id="KW-1185">Reference proteome</keyword>
<dbReference type="Pfam" id="PF01381">
    <property type="entry name" value="HTH_3"/>
    <property type="match status" value="1"/>
</dbReference>
<dbReference type="SMART" id="SM00530">
    <property type="entry name" value="HTH_XRE"/>
    <property type="match status" value="1"/>
</dbReference>
<gene>
    <name evidence="2" type="ORF">RFM23_21765</name>
</gene>
<proteinExistence type="predicted"/>
<evidence type="ECO:0000259" key="1">
    <source>
        <dbReference type="PROSITE" id="PS50943"/>
    </source>
</evidence>
<dbReference type="InterPro" id="IPR010982">
    <property type="entry name" value="Lambda_DNA-bd_dom_sf"/>
</dbReference>
<dbReference type="CDD" id="cd00093">
    <property type="entry name" value="HTH_XRE"/>
    <property type="match status" value="1"/>
</dbReference>
<accession>A0ABU5ASQ1</accession>
<comment type="caution">
    <text evidence="2">The sequence shown here is derived from an EMBL/GenBank/DDBJ whole genome shotgun (WGS) entry which is preliminary data.</text>
</comment>
<reference evidence="2 3" key="1">
    <citation type="submission" date="2023-08" db="EMBL/GenBank/DDBJ databases">
        <title>Implementing the SeqCode for naming new Mesorhizobium species isolated from Vachellia karroo root nodules.</title>
        <authorList>
            <person name="Van Lill M."/>
        </authorList>
    </citation>
    <scope>NUCLEOTIDE SEQUENCE [LARGE SCALE GENOMIC DNA]</scope>
    <source>
        <strain evidence="2 3">VK4B</strain>
    </source>
</reference>
<dbReference type="RefSeq" id="WP_127282151.1">
    <property type="nucleotide sequence ID" value="NZ_JAVIIO010000011.1"/>
</dbReference>
<dbReference type="Gene3D" id="1.10.260.40">
    <property type="entry name" value="lambda repressor-like DNA-binding domains"/>
    <property type="match status" value="1"/>
</dbReference>
<organism evidence="2 3">
    <name type="scientific">Mesorhizobium abyssinicae</name>
    <dbReference type="NCBI Taxonomy" id="1209958"/>
    <lineage>
        <taxon>Bacteria</taxon>
        <taxon>Pseudomonadati</taxon>
        <taxon>Pseudomonadota</taxon>
        <taxon>Alphaproteobacteria</taxon>
        <taxon>Hyphomicrobiales</taxon>
        <taxon>Phyllobacteriaceae</taxon>
        <taxon>Mesorhizobium</taxon>
    </lineage>
</organism>
<dbReference type="InterPro" id="IPR001387">
    <property type="entry name" value="Cro/C1-type_HTH"/>
</dbReference>
<evidence type="ECO:0000313" key="2">
    <source>
        <dbReference type="EMBL" id="MDX8540251.1"/>
    </source>
</evidence>
<protein>
    <submittedName>
        <fullName evidence="2">Helix-turn-helix transcriptional regulator</fullName>
    </submittedName>
</protein>
<dbReference type="Proteomes" id="UP001276564">
    <property type="component" value="Unassembled WGS sequence"/>
</dbReference>
<evidence type="ECO:0000313" key="3">
    <source>
        <dbReference type="Proteomes" id="UP001276564"/>
    </source>
</evidence>
<dbReference type="PROSITE" id="PS50943">
    <property type="entry name" value="HTH_CROC1"/>
    <property type="match status" value="1"/>
</dbReference>
<dbReference type="SUPFAM" id="SSF47413">
    <property type="entry name" value="lambda repressor-like DNA-binding domains"/>
    <property type="match status" value="1"/>
</dbReference>
<name>A0ABU5ASQ1_9HYPH</name>
<sequence length="87" mass="9447">MPATARREVLSDLIATPGYSALKAARETRGYSLEELSLTCGLSTHEIADIESGRDADPSKLRRIAVALQMPEGAFIDMPASENRPMQ</sequence>
<dbReference type="EMBL" id="JAVIIP010000012">
    <property type="protein sequence ID" value="MDX8540251.1"/>
    <property type="molecule type" value="Genomic_DNA"/>
</dbReference>